<evidence type="ECO:0000256" key="2">
    <source>
        <dbReference type="ARBA" id="ARBA00022679"/>
    </source>
</evidence>
<feature type="binding site" evidence="5">
    <location>
        <position position="314"/>
    </location>
    <ligand>
        <name>S-methyl-5'-thioadenosine</name>
        <dbReference type="ChEBI" id="CHEBI:17509"/>
    </ligand>
</feature>
<keyword evidence="5" id="KW-0812">Transmembrane</keyword>
<dbReference type="Gene3D" id="3.40.50.150">
    <property type="entry name" value="Vaccinia Virus protein VP39"/>
    <property type="match status" value="1"/>
</dbReference>
<evidence type="ECO:0000256" key="5">
    <source>
        <dbReference type="HAMAP-Rule" id="MF_00198"/>
    </source>
</evidence>
<feature type="binding site" evidence="5">
    <location>
        <position position="294"/>
    </location>
    <ligand>
        <name>spermidine</name>
        <dbReference type="ChEBI" id="CHEBI:57834"/>
    </ligand>
</feature>
<keyword evidence="2 5" id="KW-0808">Transferase</keyword>
<keyword evidence="4 5" id="KW-0620">Polyamine biosynthesis</keyword>
<dbReference type="SUPFAM" id="SSF53335">
    <property type="entry name" value="S-adenosyl-L-methionine-dependent methyltransferases"/>
    <property type="match status" value="1"/>
</dbReference>
<feature type="binding site" evidence="5">
    <location>
        <begin position="348"/>
        <end position="349"/>
    </location>
    <ligand>
        <name>S-methyl-5'-thioadenosine</name>
        <dbReference type="ChEBI" id="CHEBI:17509"/>
    </ligand>
</feature>
<protein>
    <recommendedName>
        <fullName evidence="5">Polyamine aminopropyltransferase</fullName>
    </recommendedName>
    <alternativeName>
        <fullName evidence="5">Putrescine aminopropyltransferase</fullName>
        <shortName evidence="5">PAPT</shortName>
    </alternativeName>
    <alternativeName>
        <fullName evidence="5">Spermidine synthase</fullName>
        <shortName evidence="5">SPDS</shortName>
        <shortName evidence="5">SPDSY</shortName>
        <ecNumber evidence="5">2.5.1.16</ecNumber>
    </alternativeName>
</protein>
<comment type="caution">
    <text evidence="8">The sequence shown here is derived from an EMBL/GenBank/DDBJ whole genome shotgun (WGS) entry which is preliminary data.</text>
</comment>
<dbReference type="PANTHER" id="PTHR43317:SF1">
    <property type="entry name" value="THERMOSPERMINE SYNTHASE ACAULIS5"/>
    <property type="match status" value="1"/>
</dbReference>
<comment type="pathway">
    <text evidence="5">Amine and polyamine biosynthesis; spermidine biosynthesis; spermidine from putrescine: step 1/1.</text>
</comment>
<keyword evidence="5" id="KW-1133">Transmembrane helix</keyword>
<dbReference type="NCBIfam" id="NF002956">
    <property type="entry name" value="PRK03612.1"/>
    <property type="match status" value="1"/>
</dbReference>
<dbReference type="HAMAP" id="MF_00198">
    <property type="entry name" value="Spermidine_synth"/>
    <property type="match status" value="1"/>
</dbReference>
<feature type="transmembrane region" description="Helical" evidence="5">
    <location>
        <begin position="198"/>
        <end position="214"/>
    </location>
</feature>
<organism evidence="8 9">
    <name type="scientific">Eikenella glucosivorans</name>
    <dbReference type="NCBI Taxonomy" id="2766967"/>
    <lineage>
        <taxon>Bacteria</taxon>
        <taxon>Pseudomonadati</taxon>
        <taxon>Pseudomonadota</taxon>
        <taxon>Betaproteobacteria</taxon>
        <taxon>Neisseriales</taxon>
        <taxon>Neisseriaceae</taxon>
        <taxon>Eikenella</taxon>
    </lineage>
</organism>
<dbReference type="PANTHER" id="PTHR43317">
    <property type="entry name" value="THERMOSPERMINE SYNTHASE ACAULIS5"/>
    <property type="match status" value="1"/>
</dbReference>
<feature type="transmembrane region" description="Helical" evidence="5">
    <location>
        <begin position="135"/>
        <end position="158"/>
    </location>
</feature>
<dbReference type="EMBL" id="JACSGR010000001">
    <property type="protein sequence ID" value="MBH5328275.1"/>
    <property type="molecule type" value="Genomic_DNA"/>
</dbReference>
<evidence type="ECO:0000313" key="8">
    <source>
        <dbReference type="EMBL" id="MBH5328275.1"/>
    </source>
</evidence>
<dbReference type="InterPro" id="IPR030374">
    <property type="entry name" value="PABS"/>
</dbReference>
<feature type="binding site" evidence="5">
    <location>
        <position position="239"/>
    </location>
    <ligand>
        <name>S-methyl-5'-thioadenosine</name>
        <dbReference type="ChEBI" id="CHEBI:17509"/>
    </ligand>
</feature>
<name>A0ABS0N7K7_9NEIS</name>
<feature type="transmembrane region" description="Helical" evidence="5">
    <location>
        <begin position="164"/>
        <end position="186"/>
    </location>
</feature>
<comment type="function">
    <text evidence="5">Catalyzes the irreversible transfer of a propylamine group from the amino donor S-adenosylmethioninamine (decarboxy-AdoMet) to putrescine (1,4-diaminobutane) to yield spermidine.</text>
</comment>
<evidence type="ECO:0000256" key="1">
    <source>
        <dbReference type="ARBA" id="ARBA00007867"/>
    </source>
</evidence>
<dbReference type="InterPro" id="IPR030373">
    <property type="entry name" value="PABS_CS"/>
</dbReference>
<sequence length="505" mass="55596">MKPDRILIISVFIVASCGLAYELIIAALASYLLGDSILQFSSIIGLYLFAMGIGAHLTKYIRDEDALSRFIEIELLVGIIGGVSALVLFVVFGFSAAPFRTLLYALVLTVGIVVGMEIPLVMRVLNQRQAEFKDLVAKVLTFDYLGALAVSLLFPLVLAPRLGMARSALLFGLLNAAVAVLTARAFKSQLPRYRAIQTRGAIVLFGLLAAFAAANRITFLAEQSYFGDPVVFESHSPYQRLVVTKWHDDIRLYINGNLQFSSRDEARYHEALVLPAMQMAGGKAQNVLILGGGDGLAAREVLKYPQVQGITLVDLDPQMTGTFQSSAELSRLNAGSLANPKVRVVNDDAAKWLEQAREQFNVIIIDLPDPSNFSLGKLYSVPMYRLVARHLAPGGKIVVQSTSPYFAPHAYWSVVATLEAAGLATAPYHVYVPSFGEWGFVLAAAEPDFPVPTQFSVPTRFLNADTAAEMFRFPPDMARREVQPNYLNTQILVHYFEQDWRNVIR</sequence>
<feature type="binding site" evidence="5">
    <location>
        <position position="269"/>
    </location>
    <ligand>
        <name>spermidine</name>
        <dbReference type="ChEBI" id="CHEBI:57834"/>
    </ligand>
</feature>
<evidence type="ECO:0000259" key="7">
    <source>
        <dbReference type="PROSITE" id="PS51006"/>
    </source>
</evidence>
<keyword evidence="5" id="KW-1003">Cell membrane</keyword>
<dbReference type="GO" id="GO:0004766">
    <property type="term" value="F:spermidine synthase activity"/>
    <property type="evidence" value="ECO:0007669"/>
    <property type="project" value="UniProtKB-EC"/>
</dbReference>
<comment type="catalytic activity">
    <reaction evidence="5">
        <text>S-adenosyl 3-(methylsulfanyl)propylamine + putrescine = S-methyl-5'-thioadenosine + spermidine + H(+)</text>
        <dbReference type="Rhea" id="RHEA:12721"/>
        <dbReference type="ChEBI" id="CHEBI:15378"/>
        <dbReference type="ChEBI" id="CHEBI:17509"/>
        <dbReference type="ChEBI" id="CHEBI:57443"/>
        <dbReference type="ChEBI" id="CHEBI:57834"/>
        <dbReference type="ChEBI" id="CHEBI:326268"/>
        <dbReference type="EC" id="2.5.1.16"/>
    </reaction>
</comment>
<dbReference type="RefSeq" id="WP_197902197.1">
    <property type="nucleotide sequence ID" value="NZ_JACSGR010000001.1"/>
</dbReference>
<dbReference type="Pfam" id="PF01564">
    <property type="entry name" value="Spermine_synth"/>
    <property type="match status" value="1"/>
</dbReference>
<evidence type="ECO:0000256" key="3">
    <source>
        <dbReference type="ARBA" id="ARBA00023066"/>
    </source>
</evidence>
<keyword evidence="9" id="KW-1185">Reference proteome</keyword>
<keyword evidence="3 5" id="KW-0745">Spermidine biosynthesis</keyword>
<keyword evidence="5" id="KW-0472">Membrane</keyword>
<comment type="subcellular location">
    <subcellularLocation>
        <location evidence="5">Cell membrane</location>
        <topology evidence="5">Multi-pass membrane protein</topology>
    </subcellularLocation>
</comment>
<proteinExistence type="inferred from homology"/>
<feature type="transmembrane region" description="Helical" evidence="5">
    <location>
        <begin position="102"/>
        <end position="123"/>
    </location>
</feature>
<comment type="caution">
    <text evidence="5">Lacks conserved residue(s) required for the propagation of feature annotation.</text>
</comment>
<dbReference type="PROSITE" id="PS51257">
    <property type="entry name" value="PROKAR_LIPOPROTEIN"/>
    <property type="match status" value="1"/>
</dbReference>
<reference evidence="8 9" key="1">
    <citation type="submission" date="2020-09" db="EMBL/GenBank/DDBJ databases">
        <title>Eikenella S3660 sp. nov., isolated from a throat swab.</title>
        <authorList>
            <person name="Buhl M."/>
        </authorList>
    </citation>
    <scope>NUCLEOTIDE SEQUENCE [LARGE SCALE GENOMIC DNA]</scope>
    <source>
        <strain evidence="8 9">S3360</strain>
    </source>
</reference>
<dbReference type="InterPro" id="IPR029063">
    <property type="entry name" value="SAM-dependent_MTases_sf"/>
</dbReference>
<dbReference type="PROSITE" id="PS51006">
    <property type="entry name" value="PABS_2"/>
    <property type="match status" value="1"/>
</dbReference>
<dbReference type="PROSITE" id="PS01330">
    <property type="entry name" value="PABS_1"/>
    <property type="match status" value="1"/>
</dbReference>
<feature type="domain" description="PABS" evidence="7">
    <location>
        <begin position="202"/>
        <end position="445"/>
    </location>
</feature>
<dbReference type="Proteomes" id="UP000768471">
    <property type="component" value="Unassembled WGS sequence"/>
</dbReference>
<dbReference type="EC" id="2.5.1.16" evidence="5"/>
<feature type="transmembrane region" description="Helical" evidence="5">
    <location>
        <begin position="73"/>
        <end position="96"/>
    </location>
</feature>
<feature type="transmembrane region" description="Helical" evidence="5">
    <location>
        <begin position="37"/>
        <end position="61"/>
    </location>
</feature>
<dbReference type="CDD" id="cd02440">
    <property type="entry name" value="AdoMet_MTases"/>
    <property type="match status" value="1"/>
</dbReference>
<comment type="similarity">
    <text evidence="1 5">Belongs to the spermidine/spermine synthase family.</text>
</comment>
<gene>
    <name evidence="5" type="primary">speE</name>
    <name evidence="8" type="ORF">H9Q10_01125</name>
</gene>
<evidence type="ECO:0000256" key="6">
    <source>
        <dbReference type="PROSITE-ProRule" id="PRU00354"/>
    </source>
</evidence>
<dbReference type="InterPro" id="IPR001045">
    <property type="entry name" value="Spermi_synthase"/>
</dbReference>
<comment type="subunit">
    <text evidence="5">Homodimer or homotetramer.</text>
</comment>
<evidence type="ECO:0000313" key="9">
    <source>
        <dbReference type="Proteomes" id="UP000768471"/>
    </source>
</evidence>
<evidence type="ECO:0000256" key="4">
    <source>
        <dbReference type="ARBA" id="ARBA00023115"/>
    </source>
</evidence>
<feature type="active site" description="Proton acceptor" evidence="5 6">
    <location>
        <position position="366"/>
    </location>
</feature>
<feature type="transmembrane region" description="Helical" evidence="5">
    <location>
        <begin position="7"/>
        <end position="31"/>
    </location>
</feature>
<accession>A0ABS0N7K7</accession>